<dbReference type="GO" id="GO:0005730">
    <property type="term" value="C:nucleolus"/>
    <property type="evidence" value="ECO:0007669"/>
    <property type="project" value="TreeGrafter"/>
</dbReference>
<evidence type="ECO:0000256" key="2">
    <source>
        <dbReference type="ARBA" id="ARBA00005904"/>
    </source>
</evidence>
<reference evidence="7" key="1">
    <citation type="submission" date="2022-08" db="EMBL/GenBank/DDBJ databases">
        <authorList>
            <consortium name="DOE Joint Genome Institute"/>
            <person name="Min B."/>
            <person name="Riley R."/>
            <person name="Sierra-Patev S."/>
            <person name="Naranjo-Ortiz M."/>
            <person name="Looney B."/>
            <person name="Konkel Z."/>
            <person name="Slot J.C."/>
            <person name="Sakamoto Y."/>
            <person name="Steenwyk J.L."/>
            <person name="Rokas A."/>
            <person name="Carro J."/>
            <person name="Camarero S."/>
            <person name="Ferreira P."/>
            <person name="Molpeceres G."/>
            <person name="Ruiz-Duenas F.J."/>
            <person name="Serrano A."/>
            <person name="Henrissat B."/>
            <person name="Drula E."/>
            <person name="Hughes K.W."/>
            <person name="Mata J.L."/>
            <person name="Ishikawa N.K."/>
            <person name="Vargas-Isla R."/>
            <person name="Ushijima S."/>
            <person name="Smith C.A."/>
            <person name="Ahrendt S."/>
            <person name="Andreopoulos W."/>
            <person name="He G."/>
            <person name="Labutti K."/>
            <person name="Lipzen A."/>
            <person name="Ng V."/>
            <person name="Sandor L."/>
            <person name="Barry K."/>
            <person name="Martinez A.T."/>
            <person name="Xiao Y."/>
            <person name="Gibbons J.G."/>
            <person name="Terashima K."/>
            <person name="Hibbett D.S."/>
            <person name="Grigoriev I.V."/>
        </authorList>
    </citation>
    <scope>NUCLEOTIDE SEQUENCE</scope>
    <source>
        <strain evidence="7">TFB9207</strain>
    </source>
</reference>
<feature type="compositionally biased region" description="Acidic residues" evidence="4">
    <location>
        <begin position="110"/>
        <end position="119"/>
    </location>
</feature>
<dbReference type="GO" id="GO:0042274">
    <property type="term" value="P:ribosomal small subunit biogenesis"/>
    <property type="evidence" value="ECO:0007669"/>
    <property type="project" value="TreeGrafter"/>
</dbReference>
<comment type="similarity">
    <text evidence="2">Belongs to the SURF6 family.</text>
</comment>
<dbReference type="EMBL" id="MU806288">
    <property type="protein sequence ID" value="KAJ3836859.1"/>
    <property type="molecule type" value="Genomic_DNA"/>
</dbReference>
<proteinExistence type="inferred from homology"/>
<gene>
    <name evidence="7" type="ORF">F5878DRAFT_643224</name>
</gene>
<evidence type="ECO:0000313" key="7">
    <source>
        <dbReference type="EMBL" id="KAJ3836859.1"/>
    </source>
</evidence>
<feature type="region of interest" description="Disordered" evidence="4">
    <location>
        <begin position="176"/>
        <end position="250"/>
    </location>
</feature>
<feature type="region of interest" description="Disordered" evidence="4">
    <location>
        <begin position="45"/>
        <end position="154"/>
    </location>
</feature>
<protein>
    <submittedName>
        <fullName evidence="7">Surfeit locus protein 6-domain-containing protein</fullName>
    </submittedName>
</protein>
<accession>A0AA38P5V9</accession>
<dbReference type="GO" id="GO:0042273">
    <property type="term" value="P:ribosomal large subunit biogenesis"/>
    <property type="evidence" value="ECO:0007669"/>
    <property type="project" value="TreeGrafter"/>
</dbReference>
<evidence type="ECO:0000256" key="4">
    <source>
        <dbReference type="SAM" id="MobiDB-lite"/>
    </source>
</evidence>
<comment type="subcellular location">
    <subcellularLocation>
        <location evidence="1">Nucleus</location>
    </subcellularLocation>
</comment>
<evidence type="ECO:0000259" key="6">
    <source>
        <dbReference type="Pfam" id="PF15459"/>
    </source>
</evidence>
<dbReference type="Pfam" id="PF04935">
    <property type="entry name" value="SURF6"/>
    <property type="match status" value="1"/>
</dbReference>
<dbReference type="InterPro" id="IPR029190">
    <property type="entry name" value="Rrp14/SURF6_C"/>
</dbReference>
<feature type="region of interest" description="Disordered" evidence="4">
    <location>
        <begin position="270"/>
        <end position="294"/>
    </location>
</feature>
<feature type="compositionally biased region" description="Basic and acidic residues" evidence="4">
    <location>
        <begin position="188"/>
        <end position="238"/>
    </location>
</feature>
<dbReference type="Proteomes" id="UP001163846">
    <property type="component" value="Unassembled WGS sequence"/>
</dbReference>
<evidence type="ECO:0000256" key="1">
    <source>
        <dbReference type="ARBA" id="ARBA00004123"/>
    </source>
</evidence>
<name>A0AA38P5V9_9AGAR</name>
<dbReference type="PANTHER" id="PTHR14369:SF0">
    <property type="entry name" value="SURFEIT LOCUS PROTEIN 6"/>
    <property type="match status" value="1"/>
</dbReference>
<keyword evidence="8" id="KW-1185">Reference proteome</keyword>
<feature type="compositionally biased region" description="Polar residues" evidence="4">
    <location>
        <begin position="88"/>
        <end position="97"/>
    </location>
</feature>
<feature type="region of interest" description="Disordered" evidence="4">
    <location>
        <begin position="304"/>
        <end position="323"/>
    </location>
</feature>
<evidence type="ECO:0000256" key="3">
    <source>
        <dbReference type="ARBA" id="ARBA00023242"/>
    </source>
</evidence>
<organism evidence="7 8">
    <name type="scientific">Lentinula raphanica</name>
    <dbReference type="NCBI Taxonomy" id="153919"/>
    <lineage>
        <taxon>Eukaryota</taxon>
        <taxon>Fungi</taxon>
        <taxon>Dikarya</taxon>
        <taxon>Basidiomycota</taxon>
        <taxon>Agaricomycotina</taxon>
        <taxon>Agaricomycetes</taxon>
        <taxon>Agaricomycetidae</taxon>
        <taxon>Agaricales</taxon>
        <taxon>Marasmiineae</taxon>
        <taxon>Omphalotaceae</taxon>
        <taxon>Lentinula</taxon>
    </lineage>
</organism>
<feature type="domain" description="Ribosomal RNA-processing protein 14/surfeit locus protein 6 C-terminal" evidence="5">
    <location>
        <begin position="192"/>
        <end position="395"/>
    </location>
</feature>
<feature type="domain" description="Ribosomal RNA-processing protein 14 N-terminal" evidence="6">
    <location>
        <begin position="15"/>
        <end position="78"/>
    </location>
</feature>
<feature type="compositionally biased region" description="Basic residues" evidence="4">
    <location>
        <begin position="391"/>
        <end position="402"/>
    </location>
</feature>
<dbReference type="AlphaFoldDB" id="A0AA38P5V9"/>
<comment type="caution">
    <text evidence="7">The sequence shown here is derived from an EMBL/GenBank/DDBJ whole genome shotgun (WGS) entry which is preliminary data.</text>
</comment>
<dbReference type="Pfam" id="PF15459">
    <property type="entry name" value="RRP14"/>
    <property type="match status" value="1"/>
</dbReference>
<feature type="compositionally biased region" description="Basic and acidic residues" evidence="4">
    <location>
        <begin position="349"/>
        <end position="366"/>
    </location>
</feature>
<dbReference type="GO" id="GO:0003677">
    <property type="term" value="F:DNA binding"/>
    <property type="evidence" value="ECO:0007669"/>
    <property type="project" value="TreeGrafter"/>
</dbReference>
<feature type="region of interest" description="Disordered" evidence="4">
    <location>
        <begin position="346"/>
        <end position="428"/>
    </location>
</feature>
<dbReference type="InterPro" id="IPR029188">
    <property type="entry name" value="Rrp14_N"/>
</dbReference>
<dbReference type="GO" id="GO:0003723">
    <property type="term" value="F:RNA binding"/>
    <property type="evidence" value="ECO:0007669"/>
    <property type="project" value="TreeGrafter"/>
</dbReference>
<keyword evidence="3" id="KW-0539">Nucleus</keyword>
<evidence type="ECO:0000259" key="5">
    <source>
        <dbReference type="Pfam" id="PF04935"/>
    </source>
</evidence>
<dbReference type="InterPro" id="IPR007019">
    <property type="entry name" value="SURF6"/>
</dbReference>
<feature type="compositionally biased region" description="Basic and acidic residues" evidence="4">
    <location>
        <begin position="62"/>
        <end position="76"/>
    </location>
</feature>
<evidence type="ECO:0000313" key="8">
    <source>
        <dbReference type="Proteomes" id="UP001163846"/>
    </source>
</evidence>
<sequence>MSTTVITPTSTLRASLERHNDTFETLLKLIPAKYYIVQDLTEEQASSKFQQNKKKPKAPKQAIKEASKKAKREKLDPANQKTVIDIQNEASSLNYPQPSKGKGKRKANEIEDADDDDEAPMPMDVDVRLDDDEEEGGEPSNLNNMNVDADRAPNLVPMASSSDITALRAKLHAKMASLRRGGGGSGEAGDRDELLEERRQQRAAMRERRRKETKEKIRKEEGKKAAKEKEKRDNDPHLKLPKTQLLVNDPTKAIMASRGPNSKLTNVTFSSVSQPGASTSNKLNKFKTSSNPTQALTQLASRQEKLASLPEEKRKTFEEKDKFEKAEARLEGVKVRDDEGRLKKAVKRKEKEKAKSKKAWDERKEQLASSMAAKQKKRTDNIAMRNERRNDKRKGIKPKSGKARPGFEGKAFGKGKAKSASGGKGKGK</sequence>
<dbReference type="PANTHER" id="PTHR14369">
    <property type="entry name" value="SURFEIT LOCUS PROTEIN 6"/>
    <property type="match status" value="1"/>
</dbReference>